<evidence type="ECO:0000313" key="1">
    <source>
        <dbReference type="EMBL" id="MPL82542.1"/>
    </source>
</evidence>
<proteinExistence type="predicted"/>
<accession>A0A644UUQ8</accession>
<comment type="caution">
    <text evidence="1">The sequence shown here is derived from an EMBL/GenBank/DDBJ whole genome shotgun (WGS) entry which is preliminary data.</text>
</comment>
<organism evidence="1">
    <name type="scientific">bioreactor metagenome</name>
    <dbReference type="NCBI Taxonomy" id="1076179"/>
    <lineage>
        <taxon>unclassified sequences</taxon>
        <taxon>metagenomes</taxon>
        <taxon>ecological metagenomes</taxon>
    </lineage>
</organism>
<name>A0A644UUQ8_9ZZZZ</name>
<gene>
    <name evidence="1" type="ORF">SDC9_28487</name>
</gene>
<protein>
    <submittedName>
        <fullName evidence="1">Uncharacterized protein</fullName>
    </submittedName>
</protein>
<sequence>MVVRLPRKRVDSAGISARYLTWCLVLANKVGGIPRLRGWGCHARGLASGDALEQPCHVVPKGAHDLQAFLVLHYLLRRIAVHGVPVLGRNHGHARNGKVFVQPIKGSAGPATAAAHHGGGGLEGIVEGLAIEHAVKKGAHAAVGAGVVNRRTHNKAVCLAQQVNGLVNVVCIEHAMPGILALAAANTALYGLCAQLEHLRFNAVFFQLRRNRGQGGKGTALGMRAAVEHEYLHENLLSGAKFPPRCERSGEAGAPYDFVGKKPARC</sequence>
<dbReference type="EMBL" id="VSSQ01000164">
    <property type="protein sequence ID" value="MPL82542.1"/>
    <property type="molecule type" value="Genomic_DNA"/>
</dbReference>
<dbReference type="AlphaFoldDB" id="A0A644UUQ8"/>
<reference evidence="1" key="1">
    <citation type="submission" date="2019-08" db="EMBL/GenBank/DDBJ databases">
        <authorList>
            <person name="Kucharzyk K."/>
            <person name="Murdoch R.W."/>
            <person name="Higgins S."/>
            <person name="Loffler F."/>
        </authorList>
    </citation>
    <scope>NUCLEOTIDE SEQUENCE</scope>
</reference>